<dbReference type="PANTHER" id="PTHR13318:SF95">
    <property type="entry name" value="F-BOX PROTEIN YLR352W"/>
    <property type="match status" value="1"/>
</dbReference>
<reference evidence="2 3" key="1">
    <citation type="journal article" date="2019" name="Sci. Rep.">
        <title>Comparative genomics of chytrid fungi reveal insights into the obligate biotrophic and pathogenic lifestyle of Synchytrium endobioticum.</title>
        <authorList>
            <person name="van de Vossenberg B.T.L.H."/>
            <person name="Warris S."/>
            <person name="Nguyen H.D.T."/>
            <person name="van Gent-Pelzer M.P.E."/>
            <person name="Joly D.L."/>
            <person name="van de Geest H.C."/>
            <person name="Bonants P.J.M."/>
            <person name="Smith D.S."/>
            <person name="Levesque C.A."/>
            <person name="van der Lee T.A.J."/>
        </authorList>
    </citation>
    <scope>NUCLEOTIDE SEQUENCE [LARGE SCALE GENOMIC DNA]</scope>
    <source>
        <strain evidence="2 3">CBS 809.83</strain>
    </source>
</reference>
<comment type="caution">
    <text evidence="2">The sequence shown here is derived from an EMBL/GenBank/DDBJ whole genome shotgun (WGS) entry which is preliminary data.</text>
</comment>
<evidence type="ECO:0000259" key="1">
    <source>
        <dbReference type="Pfam" id="PF12937"/>
    </source>
</evidence>
<dbReference type="Pfam" id="PF12937">
    <property type="entry name" value="F-box-like"/>
    <property type="match status" value="1"/>
</dbReference>
<gene>
    <name evidence="2" type="ORF">PhCBS80983_g05157</name>
</gene>
<name>A0A507DWE2_9FUNG</name>
<dbReference type="InterPro" id="IPR001810">
    <property type="entry name" value="F-box_dom"/>
</dbReference>
<evidence type="ECO:0000313" key="3">
    <source>
        <dbReference type="Proteomes" id="UP000318582"/>
    </source>
</evidence>
<dbReference type="PANTHER" id="PTHR13318">
    <property type="entry name" value="PARTNER OF PAIRED, ISOFORM B-RELATED"/>
    <property type="match status" value="1"/>
</dbReference>
<sequence length="538" mass="59632">MAVAKVPIELLDAIFRRLPDLPDLYSCCLVNHAWFNSAHAFVWKRVNGYSHEWQKYCKLLSKPKGLTVDYRTCIQEVTLVATTSDWEGSQDSEDMRRHSLVKILKFSPRLTILNLDFPAINDDDLWIISSSCRQLIALSIVAGVQTAGSVSDEGLSAVVRNCRNIKHLRLKSLRDASRDLGFTARGFRAVADGYRGQLKTFALGCAGMGIARLVHIDNEDDRRVKEALADILINNPDLDTLSLDWPIAVDDILQVAAENLKSLRTFRVGNAINTAAVSAILRNNLSLQAVSLNELSTLNSVTAFLDPLKNHPKLTHLTLDGIGFLNDVLPHIPSFHGLEHVQVTPSQRAASVHHHLTDDHVGQIVTACPNIKFLTIPIQMDMPLMLIAGNCANLVSLDICDGKDITDSAVMLLGRKCVNLETLHLGTTQNTRITDASLVVLAESLPRLQRLSLPFNATRVTFRTLAALAEHCKRLEGLSNVPAKVGYQALKIYLPKMERLVALSLSMGPGGWRDYLEKQEMEQLKASCKRLHQITHFA</sequence>
<dbReference type="GO" id="GO:0031146">
    <property type="term" value="P:SCF-dependent proteasomal ubiquitin-dependent protein catabolic process"/>
    <property type="evidence" value="ECO:0007669"/>
    <property type="project" value="TreeGrafter"/>
</dbReference>
<dbReference type="InterPro" id="IPR036047">
    <property type="entry name" value="F-box-like_dom_sf"/>
</dbReference>
<organism evidence="2 3">
    <name type="scientific">Powellomyces hirtus</name>
    <dbReference type="NCBI Taxonomy" id="109895"/>
    <lineage>
        <taxon>Eukaryota</taxon>
        <taxon>Fungi</taxon>
        <taxon>Fungi incertae sedis</taxon>
        <taxon>Chytridiomycota</taxon>
        <taxon>Chytridiomycota incertae sedis</taxon>
        <taxon>Chytridiomycetes</taxon>
        <taxon>Spizellomycetales</taxon>
        <taxon>Powellomycetaceae</taxon>
        <taxon>Powellomyces</taxon>
    </lineage>
</organism>
<dbReference type="AlphaFoldDB" id="A0A507DWE2"/>
<protein>
    <recommendedName>
        <fullName evidence="1">F-box domain-containing protein</fullName>
    </recommendedName>
</protein>
<proteinExistence type="predicted"/>
<dbReference type="SMART" id="SM00367">
    <property type="entry name" value="LRR_CC"/>
    <property type="match status" value="4"/>
</dbReference>
<dbReference type="SUPFAM" id="SSF81383">
    <property type="entry name" value="F-box domain"/>
    <property type="match status" value="1"/>
</dbReference>
<keyword evidence="3" id="KW-1185">Reference proteome</keyword>
<dbReference type="GO" id="GO:0019005">
    <property type="term" value="C:SCF ubiquitin ligase complex"/>
    <property type="evidence" value="ECO:0007669"/>
    <property type="project" value="TreeGrafter"/>
</dbReference>
<accession>A0A507DWE2</accession>
<dbReference type="InterPro" id="IPR006553">
    <property type="entry name" value="Leu-rich_rpt_Cys-con_subtyp"/>
</dbReference>
<dbReference type="Gene3D" id="3.80.10.10">
    <property type="entry name" value="Ribonuclease Inhibitor"/>
    <property type="match status" value="2"/>
</dbReference>
<dbReference type="SUPFAM" id="SSF52047">
    <property type="entry name" value="RNI-like"/>
    <property type="match status" value="2"/>
</dbReference>
<dbReference type="InterPro" id="IPR032675">
    <property type="entry name" value="LRR_dom_sf"/>
</dbReference>
<dbReference type="EMBL" id="QEAQ01000101">
    <property type="protein sequence ID" value="TPX55632.1"/>
    <property type="molecule type" value="Genomic_DNA"/>
</dbReference>
<dbReference type="Proteomes" id="UP000318582">
    <property type="component" value="Unassembled WGS sequence"/>
</dbReference>
<feature type="domain" description="F-box" evidence="1">
    <location>
        <begin position="5"/>
        <end position="46"/>
    </location>
</feature>
<evidence type="ECO:0000313" key="2">
    <source>
        <dbReference type="EMBL" id="TPX55632.1"/>
    </source>
</evidence>